<feature type="non-terminal residue" evidence="3">
    <location>
        <position position="168"/>
    </location>
</feature>
<evidence type="ECO:0000259" key="2">
    <source>
        <dbReference type="Pfam" id="PF02737"/>
    </source>
</evidence>
<dbReference type="GO" id="GO:0008691">
    <property type="term" value="F:3-hydroxybutyryl-CoA dehydrogenase activity"/>
    <property type="evidence" value="ECO:0007669"/>
    <property type="project" value="TreeGrafter"/>
</dbReference>
<proteinExistence type="predicted"/>
<feature type="domain" description="3-hydroxyacyl-CoA dehydrogenase NAD binding" evidence="2">
    <location>
        <begin position="13"/>
        <end position="168"/>
    </location>
</feature>
<dbReference type="PANTHER" id="PTHR48075:SF5">
    <property type="entry name" value="3-HYDROXYBUTYRYL-COA DEHYDROGENASE"/>
    <property type="match status" value="1"/>
</dbReference>
<dbReference type="GO" id="GO:0006635">
    <property type="term" value="P:fatty acid beta-oxidation"/>
    <property type="evidence" value="ECO:0007669"/>
    <property type="project" value="TreeGrafter"/>
</dbReference>
<keyword evidence="1" id="KW-0560">Oxidoreductase</keyword>
<dbReference type="GO" id="GO:0070403">
    <property type="term" value="F:NAD+ binding"/>
    <property type="evidence" value="ECO:0007669"/>
    <property type="project" value="InterPro"/>
</dbReference>
<name>A0A383B373_9ZZZZ</name>
<accession>A0A383B373</accession>
<dbReference type="EMBL" id="UINC01197184">
    <property type="protein sequence ID" value="SVE14537.1"/>
    <property type="molecule type" value="Genomic_DNA"/>
</dbReference>
<evidence type="ECO:0000256" key="1">
    <source>
        <dbReference type="ARBA" id="ARBA00023002"/>
    </source>
</evidence>
<dbReference type="AlphaFoldDB" id="A0A383B373"/>
<reference evidence="3" key="1">
    <citation type="submission" date="2018-05" db="EMBL/GenBank/DDBJ databases">
        <authorList>
            <person name="Lanie J.A."/>
            <person name="Ng W.-L."/>
            <person name="Kazmierczak K.M."/>
            <person name="Andrzejewski T.M."/>
            <person name="Davidsen T.M."/>
            <person name="Wayne K.J."/>
            <person name="Tettelin H."/>
            <person name="Glass J.I."/>
            <person name="Rusch D."/>
            <person name="Podicherti R."/>
            <person name="Tsui H.-C.T."/>
            <person name="Winkler M.E."/>
        </authorList>
    </citation>
    <scope>NUCLEOTIDE SEQUENCE</scope>
</reference>
<gene>
    <name evidence="3" type="ORF">METZ01_LOCUS467391</name>
</gene>
<dbReference type="PANTHER" id="PTHR48075">
    <property type="entry name" value="3-HYDROXYACYL-COA DEHYDROGENASE FAMILY PROTEIN"/>
    <property type="match status" value="1"/>
</dbReference>
<sequence>MISSDNSGFEIRTVGVVGCGLMGSGIAQVCAQAGYPTTVHEIDKSAVKHGLARIDKFLAGGVKREKLSRETQERTMAALSGTTELEDLSECDLVIEAVVEDLKVKREVLIALDDCVRRDAIFASNTSSLCITEMASATTRPNRFLGLHFFSPVPVMSMVEVVKGLTTS</sequence>
<organism evidence="3">
    <name type="scientific">marine metagenome</name>
    <dbReference type="NCBI Taxonomy" id="408172"/>
    <lineage>
        <taxon>unclassified sequences</taxon>
        <taxon>metagenomes</taxon>
        <taxon>ecological metagenomes</taxon>
    </lineage>
</organism>
<dbReference type="Pfam" id="PF02737">
    <property type="entry name" value="3HCDH_N"/>
    <property type="match status" value="1"/>
</dbReference>
<protein>
    <recommendedName>
        <fullName evidence="2">3-hydroxyacyl-CoA dehydrogenase NAD binding domain-containing protein</fullName>
    </recommendedName>
</protein>
<dbReference type="FunFam" id="3.40.50.720:FF:000009">
    <property type="entry name" value="Fatty oxidation complex, alpha subunit"/>
    <property type="match status" value="1"/>
</dbReference>
<evidence type="ECO:0000313" key="3">
    <source>
        <dbReference type="EMBL" id="SVE14537.1"/>
    </source>
</evidence>
<dbReference type="InterPro" id="IPR006176">
    <property type="entry name" value="3-OHacyl-CoA_DH_NAD-bd"/>
</dbReference>
<dbReference type="InterPro" id="IPR036291">
    <property type="entry name" value="NAD(P)-bd_dom_sf"/>
</dbReference>
<dbReference type="Gene3D" id="3.40.50.720">
    <property type="entry name" value="NAD(P)-binding Rossmann-like Domain"/>
    <property type="match status" value="1"/>
</dbReference>
<dbReference type="SUPFAM" id="SSF51735">
    <property type="entry name" value="NAD(P)-binding Rossmann-fold domains"/>
    <property type="match status" value="1"/>
</dbReference>